<comment type="subcellular location">
    <subcellularLocation>
        <location evidence="8">Cytoplasm</location>
    </subcellularLocation>
</comment>
<name>A0A4R4TTY1_9ACTN</name>
<feature type="binding site" evidence="8">
    <location>
        <begin position="13"/>
        <end position="15"/>
    </location>
    <ligand>
        <name>ATP</name>
        <dbReference type="ChEBI" id="CHEBI:30616"/>
    </ligand>
</feature>
<proteinExistence type="inferred from homology"/>
<dbReference type="InterPro" id="IPR001412">
    <property type="entry name" value="aa-tRNA-synth_I_CS"/>
</dbReference>
<dbReference type="Gene3D" id="1.20.1250.20">
    <property type="entry name" value="MFS general substrate transporter like domains"/>
    <property type="match status" value="1"/>
</dbReference>
<keyword evidence="3 8" id="KW-0547">Nucleotide-binding</keyword>
<dbReference type="CDD" id="cd00806">
    <property type="entry name" value="TrpRS_core"/>
    <property type="match status" value="1"/>
</dbReference>
<feature type="transmembrane region" description="Helical" evidence="10">
    <location>
        <begin position="334"/>
        <end position="354"/>
    </location>
</feature>
<dbReference type="InterPro" id="IPR011701">
    <property type="entry name" value="MFS"/>
</dbReference>
<dbReference type="SUPFAM" id="SSF52374">
    <property type="entry name" value="Nucleotidylyl transferase"/>
    <property type="match status" value="1"/>
</dbReference>
<feature type="binding site" evidence="8">
    <location>
        <position position="190"/>
    </location>
    <ligand>
        <name>ATP</name>
        <dbReference type="ChEBI" id="CHEBI:30616"/>
    </ligand>
</feature>
<evidence type="ECO:0000256" key="6">
    <source>
        <dbReference type="ARBA" id="ARBA00023146"/>
    </source>
</evidence>
<feature type="transmembrane region" description="Helical" evidence="10">
    <location>
        <begin position="444"/>
        <end position="464"/>
    </location>
</feature>
<keyword evidence="10" id="KW-1133">Transmembrane helix</keyword>
<evidence type="ECO:0000313" key="11">
    <source>
        <dbReference type="EMBL" id="TDC77559.1"/>
    </source>
</evidence>
<feature type="binding site" evidence="8">
    <location>
        <begin position="22"/>
        <end position="23"/>
    </location>
    <ligand>
        <name>ATP</name>
        <dbReference type="ChEBI" id="CHEBI:30616"/>
    </ligand>
</feature>
<keyword evidence="4 8" id="KW-0067">ATP-binding</keyword>
<evidence type="ECO:0000256" key="7">
    <source>
        <dbReference type="ARBA" id="ARBA00049929"/>
    </source>
</evidence>
<dbReference type="GO" id="GO:0005524">
    <property type="term" value="F:ATP binding"/>
    <property type="evidence" value="ECO:0007669"/>
    <property type="project" value="UniProtKB-UniRule"/>
</dbReference>
<dbReference type="EC" id="6.1.1.2" evidence="8"/>
<dbReference type="GO" id="GO:0006436">
    <property type="term" value="P:tryptophanyl-tRNA aminoacylation"/>
    <property type="evidence" value="ECO:0007669"/>
    <property type="project" value="UniProtKB-UniRule"/>
</dbReference>
<dbReference type="GO" id="GO:0004830">
    <property type="term" value="F:tryptophan-tRNA ligase activity"/>
    <property type="evidence" value="ECO:0007669"/>
    <property type="project" value="UniProtKB-UniRule"/>
</dbReference>
<keyword evidence="8" id="KW-0963">Cytoplasm</keyword>
<keyword evidence="10" id="KW-0812">Transmembrane</keyword>
<feature type="transmembrane region" description="Helical" evidence="10">
    <location>
        <begin position="415"/>
        <end position="432"/>
    </location>
</feature>
<dbReference type="OrthoDB" id="9801042at2"/>
<dbReference type="Gene3D" id="1.10.240.10">
    <property type="entry name" value="Tyrosyl-Transfer RNA Synthetase"/>
    <property type="match status" value="1"/>
</dbReference>
<comment type="caution">
    <text evidence="11">The sequence shown here is derived from an EMBL/GenBank/DDBJ whole genome shotgun (WGS) entry which is preliminary data.</text>
</comment>
<evidence type="ECO:0000256" key="1">
    <source>
        <dbReference type="ARBA" id="ARBA00005594"/>
    </source>
</evidence>
<evidence type="ECO:0000256" key="8">
    <source>
        <dbReference type="HAMAP-Rule" id="MF_00140"/>
    </source>
</evidence>
<dbReference type="Gene3D" id="3.40.50.620">
    <property type="entry name" value="HUPs"/>
    <property type="match status" value="1"/>
</dbReference>
<dbReference type="InterPro" id="IPR002306">
    <property type="entry name" value="Trp-tRNA-ligase"/>
</dbReference>
<keyword evidence="5 8" id="KW-0648">Protein biosynthesis</keyword>
<comment type="function">
    <text evidence="8">Catalyzes the attachment of tryptophan to tRNA(Trp).</text>
</comment>
<feature type="binding site" evidence="8">
    <location>
        <begin position="199"/>
        <end position="203"/>
    </location>
    <ligand>
        <name>ATP</name>
        <dbReference type="ChEBI" id="CHEBI:30616"/>
    </ligand>
</feature>
<dbReference type="GO" id="GO:0005829">
    <property type="term" value="C:cytosol"/>
    <property type="evidence" value="ECO:0007669"/>
    <property type="project" value="TreeGrafter"/>
</dbReference>
<dbReference type="AlphaFoldDB" id="A0A4R4TTY1"/>
<dbReference type="PANTHER" id="PTHR43766">
    <property type="entry name" value="TRYPTOPHAN--TRNA LIGASE, MITOCHONDRIAL"/>
    <property type="match status" value="1"/>
</dbReference>
<feature type="transmembrane region" description="Helical" evidence="10">
    <location>
        <begin position="386"/>
        <end position="408"/>
    </location>
</feature>
<dbReference type="PRINTS" id="PR01039">
    <property type="entry name" value="TRNASYNTHTRP"/>
</dbReference>
<dbReference type="GO" id="GO:0022857">
    <property type="term" value="F:transmembrane transporter activity"/>
    <property type="evidence" value="ECO:0007669"/>
    <property type="project" value="InterPro"/>
</dbReference>
<organism evidence="11 12">
    <name type="scientific">Streptomyces hainanensis</name>
    <dbReference type="NCBI Taxonomy" id="402648"/>
    <lineage>
        <taxon>Bacteria</taxon>
        <taxon>Bacillati</taxon>
        <taxon>Actinomycetota</taxon>
        <taxon>Actinomycetes</taxon>
        <taxon>Kitasatosporales</taxon>
        <taxon>Streptomycetaceae</taxon>
        <taxon>Streptomyces</taxon>
    </lineage>
</organism>
<evidence type="ECO:0000256" key="2">
    <source>
        <dbReference type="ARBA" id="ARBA00022598"/>
    </source>
</evidence>
<sequence>MTTGRLRVLSGIQPTAGSFHLGNYLGAVREWVALQETHDAFYMVVDLHAITIPQDPAELRASTRLAAAQLLGAGVDPARCTLFVQSHVPEHTQLAWVMNCLTRFGEASRMTQFKDKAAKQGAEGTSVGLFTYPVLQAADILLYHANQVPVGEDQRQHVELTRDVGQRFNSLYGETLTLPDAYIPKAAAKIYDLQDPSAKMSKSATSDKGVVWLMDEPKVSAKKFRSAVTDAGTEVRYDPEAKPGVSNLLTVYSALTGISVGEIEEKFTGQLYGPLKVEVAELFADWVAPFRARVNEFLDDSAQLDAILAEGAAKDWLPLLMVDGHDLDPTMGSVVYAAFAAAMAIGRFSGGFVIDRLGRAGTVRASAVSGAAGLALVIFADHPVLAGAAVFFWGLGAALGFPIALSAAGDSGPNATARVSLVAMIGYIAFLVGPPSLGFLGDHYGLRSAMIAVLVFVAAAAFLAPAVGRRPARAGAEHRAGAGRLEETA</sequence>
<feature type="binding site" evidence="8">
    <location>
        <position position="139"/>
    </location>
    <ligand>
        <name>L-tryptophan</name>
        <dbReference type="ChEBI" id="CHEBI:57912"/>
    </ligand>
</feature>
<dbReference type="InterPro" id="IPR050203">
    <property type="entry name" value="Trp-tRNA_synthetase"/>
</dbReference>
<dbReference type="Proteomes" id="UP000295345">
    <property type="component" value="Unassembled WGS sequence"/>
</dbReference>
<keyword evidence="2 8" id="KW-0436">Ligase</keyword>
<comment type="subunit">
    <text evidence="8">Homodimer.</text>
</comment>
<dbReference type="NCBIfam" id="TIGR00233">
    <property type="entry name" value="trpS"/>
    <property type="match status" value="1"/>
</dbReference>
<dbReference type="SUPFAM" id="SSF103473">
    <property type="entry name" value="MFS general substrate transporter"/>
    <property type="match status" value="1"/>
</dbReference>
<dbReference type="InterPro" id="IPR014729">
    <property type="entry name" value="Rossmann-like_a/b/a_fold"/>
</dbReference>
<comment type="caution">
    <text evidence="8">Lacks conserved residue(s) required for the propagation of feature annotation.</text>
</comment>
<dbReference type="InterPro" id="IPR036259">
    <property type="entry name" value="MFS_trans_sf"/>
</dbReference>
<dbReference type="Pfam" id="PF07690">
    <property type="entry name" value="MFS_1"/>
    <property type="match status" value="1"/>
</dbReference>
<comment type="catalytic activity">
    <reaction evidence="7 8">
        <text>tRNA(Trp) + L-tryptophan + ATP = L-tryptophyl-tRNA(Trp) + AMP + diphosphate + H(+)</text>
        <dbReference type="Rhea" id="RHEA:24080"/>
        <dbReference type="Rhea" id="RHEA-COMP:9671"/>
        <dbReference type="Rhea" id="RHEA-COMP:9705"/>
        <dbReference type="ChEBI" id="CHEBI:15378"/>
        <dbReference type="ChEBI" id="CHEBI:30616"/>
        <dbReference type="ChEBI" id="CHEBI:33019"/>
        <dbReference type="ChEBI" id="CHEBI:57912"/>
        <dbReference type="ChEBI" id="CHEBI:78442"/>
        <dbReference type="ChEBI" id="CHEBI:78535"/>
        <dbReference type="ChEBI" id="CHEBI:456215"/>
        <dbReference type="EC" id="6.1.1.2"/>
    </reaction>
</comment>
<dbReference type="InterPro" id="IPR024109">
    <property type="entry name" value="Trp-tRNA-ligase_bac-type"/>
</dbReference>
<evidence type="ECO:0000256" key="9">
    <source>
        <dbReference type="RuleBase" id="RU363036"/>
    </source>
</evidence>
<evidence type="ECO:0000313" key="12">
    <source>
        <dbReference type="Proteomes" id="UP000295345"/>
    </source>
</evidence>
<protein>
    <recommendedName>
        <fullName evidence="8">Tryptophan--tRNA ligase</fullName>
        <ecNumber evidence="8">6.1.1.2</ecNumber>
    </recommendedName>
    <alternativeName>
        <fullName evidence="8">Tryptophanyl-tRNA synthetase</fullName>
        <shortName evidence="8">TrpRS</shortName>
    </alternativeName>
</protein>
<evidence type="ECO:0000256" key="10">
    <source>
        <dbReference type="SAM" id="Phobius"/>
    </source>
</evidence>
<evidence type="ECO:0000256" key="3">
    <source>
        <dbReference type="ARBA" id="ARBA00022741"/>
    </source>
</evidence>
<gene>
    <name evidence="8 11" type="primary">trpS</name>
    <name evidence="11" type="ORF">E1283_07045</name>
</gene>
<dbReference type="EMBL" id="SMKI01000051">
    <property type="protein sequence ID" value="TDC77559.1"/>
    <property type="molecule type" value="Genomic_DNA"/>
</dbReference>
<accession>A0A4R4TTY1</accession>
<feature type="short sequence motif" description="'KMSKS' region" evidence="8">
    <location>
        <begin position="199"/>
        <end position="203"/>
    </location>
</feature>
<dbReference type="HAMAP" id="MF_00140_B">
    <property type="entry name" value="Trp_tRNA_synth_B"/>
    <property type="match status" value="1"/>
</dbReference>
<dbReference type="PROSITE" id="PS00178">
    <property type="entry name" value="AA_TRNA_LIGASE_I"/>
    <property type="match status" value="1"/>
</dbReference>
<keyword evidence="6 8" id="KW-0030">Aminoacyl-tRNA synthetase</keyword>
<keyword evidence="10" id="KW-0472">Membrane</keyword>
<evidence type="ECO:0000256" key="5">
    <source>
        <dbReference type="ARBA" id="ARBA00022917"/>
    </source>
</evidence>
<keyword evidence="12" id="KW-1185">Reference proteome</keyword>
<comment type="similarity">
    <text evidence="1 8 9">Belongs to the class-I aminoacyl-tRNA synthetase family.</text>
</comment>
<feature type="transmembrane region" description="Helical" evidence="10">
    <location>
        <begin position="361"/>
        <end position="380"/>
    </location>
</feature>
<dbReference type="PANTHER" id="PTHR43766:SF1">
    <property type="entry name" value="TRYPTOPHAN--TRNA LIGASE, MITOCHONDRIAL"/>
    <property type="match status" value="1"/>
</dbReference>
<dbReference type="InterPro" id="IPR002305">
    <property type="entry name" value="aa-tRNA-synth_Ic"/>
</dbReference>
<feature type="binding site" evidence="8">
    <location>
        <begin position="151"/>
        <end position="153"/>
    </location>
    <ligand>
        <name>ATP</name>
        <dbReference type="ChEBI" id="CHEBI:30616"/>
    </ligand>
</feature>
<evidence type="ECO:0000256" key="4">
    <source>
        <dbReference type="ARBA" id="ARBA00022840"/>
    </source>
</evidence>
<reference evidence="11 12" key="1">
    <citation type="submission" date="2019-03" db="EMBL/GenBank/DDBJ databases">
        <title>Draft genome sequences of novel Actinobacteria.</title>
        <authorList>
            <person name="Sahin N."/>
            <person name="Ay H."/>
            <person name="Saygin H."/>
        </authorList>
    </citation>
    <scope>NUCLEOTIDE SEQUENCE [LARGE SCALE GENOMIC DNA]</scope>
    <source>
        <strain evidence="11 12">DSM 41900</strain>
    </source>
</reference>
<dbReference type="Pfam" id="PF00579">
    <property type="entry name" value="tRNA-synt_1b"/>
    <property type="match status" value="1"/>
</dbReference>